<dbReference type="Pfam" id="PF00075">
    <property type="entry name" value="RNase_H"/>
    <property type="match status" value="1"/>
</dbReference>
<dbReference type="InterPro" id="IPR002156">
    <property type="entry name" value="RNaseH_domain"/>
</dbReference>
<dbReference type="GO" id="GO:0003676">
    <property type="term" value="F:nucleic acid binding"/>
    <property type="evidence" value="ECO:0007669"/>
    <property type="project" value="InterPro"/>
</dbReference>
<dbReference type="EMBL" id="BGPR01118431">
    <property type="protein sequence ID" value="GBN12862.1"/>
    <property type="molecule type" value="Genomic_DNA"/>
</dbReference>
<dbReference type="CDD" id="cd09276">
    <property type="entry name" value="Rnase_HI_RT_non_LTR"/>
    <property type="match status" value="1"/>
</dbReference>
<dbReference type="SUPFAM" id="SSF53098">
    <property type="entry name" value="Ribonuclease H-like"/>
    <property type="match status" value="1"/>
</dbReference>
<evidence type="ECO:0000313" key="2">
    <source>
        <dbReference type="EMBL" id="GBN12862.1"/>
    </source>
</evidence>
<sequence>MRSTEAQDILNIENLDKFVNISEIPPENKLIELTETKYEYIYDVYMAGSRTISETGFAVCIFKNNISTEEHLFSLGSCNTVFQAELAAIDFAAGWALRNNAKVNIFTDSQSSIVAIKSTNPRSEFVNNIKRNIFNPRQLISVTWIKAHAGNPGNEHADLQTKLATEMVVQLNYPAPYSCVKLKINQYIMGELEDYWKNRESNSILRVRTYVDKVDKKLLIRNKFLTYFLSGHGPFPHYLHEFNLLDSPNCIFALVGDADNITFDCSLTKDYHFKRPVDAHKTT</sequence>
<dbReference type="OrthoDB" id="6437652at2759"/>
<dbReference type="Gene3D" id="3.30.420.10">
    <property type="entry name" value="Ribonuclease H-like superfamily/Ribonuclease H"/>
    <property type="match status" value="1"/>
</dbReference>
<dbReference type="EMBL" id="BGPR01118441">
    <property type="protein sequence ID" value="GBN12886.1"/>
    <property type="molecule type" value="Genomic_DNA"/>
</dbReference>
<dbReference type="InterPro" id="IPR012337">
    <property type="entry name" value="RNaseH-like_sf"/>
</dbReference>
<name>A0A4Y2LE20_ARAVE</name>
<organism evidence="2 5">
    <name type="scientific">Araneus ventricosus</name>
    <name type="common">Orbweaver spider</name>
    <name type="synonym">Epeira ventricosa</name>
    <dbReference type="NCBI Taxonomy" id="182803"/>
    <lineage>
        <taxon>Eukaryota</taxon>
        <taxon>Metazoa</taxon>
        <taxon>Ecdysozoa</taxon>
        <taxon>Arthropoda</taxon>
        <taxon>Chelicerata</taxon>
        <taxon>Arachnida</taxon>
        <taxon>Araneae</taxon>
        <taxon>Araneomorphae</taxon>
        <taxon>Entelegynae</taxon>
        <taxon>Araneoidea</taxon>
        <taxon>Araneidae</taxon>
        <taxon>Araneus</taxon>
    </lineage>
</organism>
<proteinExistence type="predicted"/>
<dbReference type="EMBL" id="BGPR01118439">
    <property type="protein sequence ID" value="GBN12880.1"/>
    <property type="molecule type" value="Genomic_DNA"/>
</dbReference>
<feature type="domain" description="RNase H type-1" evidence="1">
    <location>
        <begin position="66"/>
        <end position="166"/>
    </location>
</feature>
<dbReference type="AlphaFoldDB" id="A0A4Y2LE20"/>
<keyword evidence="5" id="KW-1185">Reference proteome</keyword>
<protein>
    <recommendedName>
        <fullName evidence="1">RNase H type-1 domain-containing protein</fullName>
    </recommendedName>
</protein>
<dbReference type="GO" id="GO:0004523">
    <property type="term" value="F:RNA-DNA hybrid ribonuclease activity"/>
    <property type="evidence" value="ECO:0007669"/>
    <property type="project" value="InterPro"/>
</dbReference>
<evidence type="ECO:0000313" key="3">
    <source>
        <dbReference type="EMBL" id="GBN12880.1"/>
    </source>
</evidence>
<evidence type="ECO:0000313" key="4">
    <source>
        <dbReference type="EMBL" id="GBN12886.1"/>
    </source>
</evidence>
<reference evidence="2 5" key="1">
    <citation type="journal article" date="2019" name="Sci. Rep.">
        <title>Orb-weaving spider Araneus ventricosus genome elucidates the spidroin gene catalogue.</title>
        <authorList>
            <person name="Kono N."/>
            <person name="Nakamura H."/>
            <person name="Ohtoshi R."/>
            <person name="Moran D.A.P."/>
            <person name="Shinohara A."/>
            <person name="Yoshida Y."/>
            <person name="Fujiwara M."/>
            <person name="Mori M."/>
            <person name="Tomita M."/>
            <person name="Arakawa K."/>
        </authorList>
    </citation>
    <scope>NUCLEOTIDE SEQUENCE [LARGE SCALE GENOMIC DNA]</scope>
</reference>
<accession>A0A4Y2LE20</accession>
<dbReference type="PROSITE" id="PS50879">
    <property type="entry name" value="RNASE_H_1"/>
    <property type="match status" value="1"/>
</dbReference>
<dbReference type="InterPro" id="IPR036397">
    <property type="entry name" value="RNaseH_sf"/>
</dbReference>
<comment type="caution">
    <text evidence="2">The sequence shown here is derived from an EMBL/GenBank/DDBJ whole genome shotgun (WGS) entry which is preliminary data.</text>
</comment>
<dbReference type="Proteomes" id="UP000499080">
    <property type="component" value="Unassembled WGS sequence"/>
</dbReference>
<evidence type="ECO:0000313" key="5">
    <source>
        <dbReference type="Proteomes" id="UP000499080"/>
    </source>
</evidence>
<gene>
    <name evidence="3" type="ORF">AVEN_120398_1</name>
    <name evidence="4" type="ORF">AVEN_156362_1</name>
    <name evidence="2" type="ORF">AVEN_18975_1</name>
</gene>
<evidence type="ECO:0000259" key="1">
    <source>
        <dbReference type="PROSITE" id="PS50879"/>
    </source>
</evidence>